<keyword evidence="2" id="KW-0663">Pyridoxal phosphate</keyword>
<name>A8YB68_MICA7</name>
<dbReference type="PANTHER" id="PTHR43586:SF8">
    <property type="entry name" value="CYSTEINE DESULFURASE 1, CHLOROPLASTIC"/>
    <property type="match status" value="1"/>
</dbReference>
<dbReference type="AlphaFoldDB" id="A8YB68"/>
<dbReference type="Gene3D" id="3.40.640.10">
    <property type="entry name" value="Type I PLP-dependent aspartate aminotransferase-like (Major domain)"/>
    <property type="match status" value="1"/>
</dbReference>
<comment type="cofactor">
    <cofactor evidence="1">
        <name>pyridoxal 5'-phosphate</name>
        <dbReference type="ChEBI" id="CHEBI:597326"/>
    </cofactor>
</comment>
<evidence type="ECO:0000256" key="1">
    <source>
        <dbReference type="ARBA" id="ARBA00001933"/>
    </source>
</evidence>
<dbReference type="InterPro" id="IPR015421">
    <property type="entry name" value="PyrdxlP-dep_Trfase_major"/>
</dbReference>
<evidence type="ECO:0000256" key="2">
    <source>
        <dbReference type="ARBA" id="ARBA00022898"/>
    </source>
</evidence>
<sequence>MVLDGAQSVSHIPIDVQQLGCDWFVFSGHKVFGPTGIGVLYGQEDLLNATVPWQSGGNMIVDVTFERTVYQAAPTRFEAGTGNIADAVGLGTALDYVQQIPLEKN</sequence>
<dbReference type="InterPro" id="IPR015424">
    <property type="entry name" value="PyrdxlP-dep_Trfase"/>
</dbReference>
<dbReference type="SUPFAM" id="SSF53383">
    <property type="entry name" value="PLP-dependent transferases"/>
    <property type="match status" value="1"/>
</dbReference>
<dbReference type="InterPro" id="IPR000192">
    <property type="entry name" value="Aminotrans_V_dom"/>
</dbReference>
<organism evidence="4">
    <name type="scientific">Microcystis aeruginosa (strain PCC 7806)</name>
    <dbReference type="NCBI Taxonomy" id="267872"/>
    <lineage>
        <taxon>Bacteria</taxon>
        <taxon>Bacillati</taxon>
        <taxon>Cyanobacteriota</taxon>
        <taxon>Cyanophyceae</taxon>
        <taxon>Oscillatoriophycideae</taxon>
        <taxon>Chroococcales</taxon>
        <taxon>Microcystaceae</taxon>
        <taxon>Microcystis</taxon>
    </lineage>
</organism>
<dbReference type="PANTHER" id="PTHR43586">
    <property type="entry name" value="CYSTEINE DESULFURASE"/>
    <property type="match status" value="1"/>
</dbReference>
<accession>A8YB68</accession>
<protein>
    <submittedName>
        <fullName evidence="4">Genome sequencing data, contig C267</fullName>
    </submittedName>
</protein>
<evidence type="ECO:0000313" key="4">
    <source>
        <dbReference type="EMBL" id="CAO86463.1"/>
    </source>
</evidence>
<dbReference type="Pfam" id="PF00266">
    <property type="entry name" value="Aminotran_5"/>
    <property type="match status" value="1"/>
</dbReference>
<evidence type="ECO:0000259" key="3">
    <source>
        <dbReference type="Pfam" id="PF00266"/>
    </source>
</evidence>
<gene>
    <name evidence="4" type="ORF">IPF_1513</name>
</gene>
<proteinExistence type="predicted"/>
<dbReference type="EMBL" id="AM778897">
    <property type="protein sequence ID" value="CAO86463.1"/>
    <property type="molecule type" value="Genomic_DNA"/>
</dbReference>
<reference evidence="4" key="1">
    <citation type="submission" date="2007-08" db="EMBL/GenBank/DDBJ databases">
        <authorList>
            <person name="Frangeul L."/>
        </authorList>
    </citation>
    <scope>NUCLEOTIDE SEQUENCE</scope>
    <source>
        <strain evidence="4">PCC 7806</strain>
    </source>
</reference>
<feature type="domain" description="Aminotransferase class V" evidence="3">
    <location>
        <begin position="2"/>
        <end position="104"/>
    </location>
</feature>